<reference evidence="4 5" key="1">
    <citation type="submission" date="2019-04" db="EMBL/GenBank/DDBJ databases">
        <title>Chromosome genome assembly for Takifugu flavidus.</title>
        <authorList>
            <person name="Xiao S."/>
        </authorList>
    </citation>
    <scope>NUCLEOTIDE SEQUENCE [LARGE SCALE GENOMIC DNA]</scope>
    <source>
        <strain evidence="4">HTHZ2018</strain>
        <tissue evidence="4">Muscle</tissue>
    </source>
</reference>
<dbReference type="SMART" id="SM00060">
    <property type="entry name" value="FN3"/>
    <property type="match status" value="2"/>
</dbReference>
<dbReference type="InterPro" id="IPR003961">
    <property type="entry name" value="FN3_dom"/>
</dbReference>
<sequence>MMEDVSMQCDIYDMDQMSEEEILACLVADTEPKFTVPSKKAKLKESLLQIMDDEKDCLDKYLKENRRLQQASLRLEQENDRLAHKLITSKVALRRALDKTEDRVDELSKEVQRVRHRLQATEEEKRGKEEEAQMLKEVFRRELEKAEQEARRSSVIIADYKQICSQLTNRLERQEAAHREQMDSFKAAAMACPRCQHLTESAGPPTAAQDSEDHEVKCNKDRPQQVEQKRDTQEEEESLKAQLRELEQDLAQTKLKMVEARCKIQELEHEKGILANDLQEAKNSWISKAFTSLRTSSGPGLHSMSIHRDGVPSLGLNLHGGSISGWSGKKFSWPHKENRGNVSIQPASKGRNRAKSSAYKTEPRYSVATEESGQATGAAMIGWTTLALLTCVLRGDALDLLRAAATPGSPGGHHGPDPPPVPKVHCWCVSYPNATICSWPEPSHSPLTHYVATCRERHTESVVKTCHLVQPDSSSSALSSSSSSERRWFCHLPNLKLFTDYIINITAVGADKSSSYLSSFMLEDILKPDPPVNVQVSLSAKNLWVSWSPPPTWGNMDILPLKYHIKYQWTVRGIHKSVTLGPFESTTVNLKELTGTRRSYLFQVCAKELLGLGKCSNWSSPVKITLPKSNL</sequence>
<keyword evidence="5" id="KW-1185">Reference proteome</keyword>
<feature type="region of interest" description="Disordered" evidence="2">
    <location>
        <begin position="335"/>
        <end position="361"/>
    </location>
</feature>
<protein>
    <submittedName>
        <fullName evidence="4">Rab GTPase-activating protein 1-like, isoform 10</fullName>
    </submittedName>
</protein>
<dbReference type="PANTHER" id="PTHR47728:SF1">
    <property type="entry name" value="RAB GTPASE ACTIVATING PROTEIN 1 LIKE"/>
    <property type="match status" value="1"/>
</dbReference>
<dbReference type="InterPro" id="IPR056621">
    <property type="entry name" value="FN3_IL27B_N"/>
</dbReference>
<dbReference type="Proteomes" id="UP000324091">
    <property type="component" value="Chromosome 16"/>
</dbReference>
<feature type="region of interest" description="Disordered" evidence="2">
    <location>
        <begin position="199"/>
        <end position="239"/>
    </location>
</feature>
<comment type="caution">
    <text evidence="4">The sequence shown here is derived from an EMBL/GenBank/DDBJ whole genome shotgun (WGS) entry which is preliminary data.</text>
</comment>
<keyword evidence="1" id="KW-0175">Coiled coil</keyword>
<organism evidence="4 5">
    <name type="scientific">Takifugu flavidus</name>
    <name type="common">sansaifugu</name>
    <dbReference type="NCBI Taxonomy" id="433684"/>
    <lineage>
        <taxon>Eukaryota</taxon>
        <taxon>Metazoa</taxon>
        <taxon>Chordata</taxon>
        <taxon>Craniata</taxon>
        <taxon>Vertebrata</taxon>
        <taxon>Euteleostomi</taxon>
        <taxon>Actinopterygii</taxon>
        <taxon>Neopterygii</taxon>
        <taxon>Teleostei</taxon>
        <taxon>Neoteleostei</taxon>
        <taxon>Acanthomorphata</taxon>
        <taxon>Eupercaria</taxon>
        <taxon>Tetraodontiformes</taxon>
        <taxon>Tetradontoidea</taxon>
        <taxon>Tetraodontidae</taxon>
        <taxon>Takifugu</taxon>
    </lineage>
</organism>
<dbReference type="PANTHER" id="PTHR47728">
    <property type="entry name" value="RAB GTPASE-ACTIVATING PROTEIN 1-LIKE"/>
    <property type="match status" value="1"/>
</dbReference>
<accession>A0A5C6NZ15</accession>
<feature type="coiled-coil region" evidence="1">
    <location>
        <begin position="51"/>
        <end position="177"/>
    </location>
</feature>
<name>A0A5C6NZ15_9TELE</name>
<evidence type="ECO:0000313" key="5">
    <source>
        <dbReference type="Proteomes" id="UP000324091"/>
    </source>
</evidence>
<proteinExistence type="predicted"/>
<feature type="compositionally biased region" description="Basic and acidic residues" evidence="2">
    <location>
        <begin position="214"/>
        <end position="239"/>
    </location>
</feature>
<gene>
    <name evidence="4" type="ORF">D4764_16G0003960</name>
</gene>
<dbReference type="CDD" id="cd00063">
    <property type="entry name" value="FN3"/>
    <property type="match status" value="2"/>
</dbReference>
<feature type="domain" description="Fibronectin type-III" evidence="3">
    <location>
        <begin position="530"/>
        <end position="629"/>
    </location>
</feature>
<evidence type="ECO:0000259" key="3">
    <source>
        <dbReference type="PROSITE" id="PS50853"/>
    </source>
</evidence>
<dbReference type="Pfam" id="PF24031">
    <property type="entry name" value="FN3_IL27B_N"/>
    <property type="match status" value="1"/>
</dbReference>
<dbReference type="AlphaFoldDB" id="A0A5C6NZ15"/>
<dbReference type="Gene3D" id="2.60.40.10">
    <property type="entry name" value="Immunoglobulins"/>
    <property type="match status" value="1"/>
</dbReference>
<dbReference type="SUPFAM" id="SSF49265">
    <property type="entry name" value="Fibronectin type III"/>
    <property type="match status" value="2"/>
</dbReference>
<evidence type="ECO:0000256" key="2">
    <source>
        <dbReference type="SAM" id="MobiDB-lite"/>
    </source>
</evidence>
<dbReference type="InterPro" id="IPR036116">
    <property type="entry name" value="FN3_sf"/>
</dbReference>
<dbReference type="InterPro" id="IPR013783">
    <property type="entry name" value="Ig-like_fold"/>
</dbReference>
<evidence type="ECO:0000256" key="1">
    <source>
        <dbReference type="SAM" id="Coils"/>
    </source>
</evidence>
<evidence type="ECO:0000313" key="4">
    <source>
        <dbReference type="EMBL" id="TWW71899.1"/>
    </source>
</evidence>
<dbReference type="EMBL" id="RHFK02000008">
    <property type="protein sequence ID" value="TWW71899.1"/>
    <property type="molecule type" value="Genomic_DNA"/>
</dbReference>
<dbReference type="PROSITE" id="PS50853">
    <property type="entry name" value="FN3"/>
    <property type="match status" value="1"/>
</dbReference>